<sequence length="60" mass="6729">MSNVDRVTDLGVFVARSHEVQTQPDRVELVIDRFDHWGNTNNSAALSCYATYCRADELAA</sequence>
<dbReference type="Proteomes" id="UP000243799">
    <property type="component" value="Unassembled WGS sequence"/>
</dbReference>
<evidence type="ECO:0000313" key="2">
    <source>
        <dbReference type="Proteomes" id="UP000243799"/>
    </source>
</evidence>
<protein>
    <submittedName>
        <fullName evidence="1">Uncharacterized protein</fullName>
    </submittedName>
</protein>
<organism evidence="1 2">
    <name type="scientific">Amycolatopsis marina</name>
    <dbReference type="NCBI Taxonomy" id="490629"/>
    <lineage>
        <taxon>Bacteria</taxon>
        <taxon>Bacillati</taxon>
        <taxon>Actinomycetota</taxon>
        <taxon>Actinomycetes</taxon>
        <taxon>Pseudonocardiales</taxon>
        <taxon>Pseudonocardiaceae</taxon>
        <taxon>Amycolatopsis</taxon>
    </lineage>
</organism>
<name>A0A1I0ZHX1_9PSEU</name>
<dbReference type="AlphaFoldDB" id="A0A1I0ZHX1"/>
<accession>A0A1I0ZHX1</accession>
<dbReference type="RefSeq" id="WP_091673304.1">
    <property type="nucleotide sequence ID" value="NZ_FOKG01000007.1"/>
</dbReference>
<reference evidence="2" key="1">
    <citation type="submission" date="2016-10" db="EMBL/GenBank/DDBJ databases">
        <authorList>
            <person name="Varghese N."/>
            <person name="Submissions S."/>
        </authorList>
    </citation>
    <scope>NUCLEOTIDE SEQUENCE [LARGE SCALE GENOMIC DNA]</scope>
    <source>
        <strain evidence="2">CGMCC 4.3568</strain>
    </source>
</reference>
<keyword evidence="2" id="KW-1185">Reference proteome</keyword>
<gene>
    <name evidence="1" type="ORF">SAMN05216266_10710</name>
</gene>
<evidence type="ECO:0000313" key="1">
    <source>
        <dbReference type="EMBL" id="SFB25254.1"/>
    </source>
</evidence>
<dbReference type="STRING" id="490629.SAMN05216266_10710"/>
<dbReference type="OrthoDB" id="3629861at2"/>
<proteinExistence type="predicted"/>
<dbReference type="EMBL" id="FOKG01000007">
    <property type="protein sequence ID" value="SFB25254.1"/>
    <property type="molecule type" value="Genomic_DNA"/>
</dbReference>